<evidence type="ECO:0000256" key="2">
    <source>
        <dbReference type="ARBA" id="ARBA00004679"/>
    </source>
</evidence>
<dbReference type="KEGG" id="phy:AJ81_03270"/>
<feature type="domain" description="Phosphofructokinase" evidence="10">
    <location>
        <begin position="3"/>
        <end position="293"/>
    </location>
</feature>
<dbReference type="GO" id="GO:0070095">
    <property type="term" value="F:fructose-6-phosphate binding"/>
    <property type="evidence" value="ECO:0007669"/>
    <property type="project" value="TreeGrafter"/>
</dbReference>
<dbReference type="GO" id="GO:0046872">
    <property type="term" value="F:metal ion binding"/>
    <property type="evidence" value="ECO:0007669"/>
    <property type="project" value="UniProtKB-KW"/>
</dbReference>
<keyword evidence="12" id="KW-1185">Reference proteome</keyword>
<dbReference type="Pfam" id="PF00365">
    <property type="entry name" value="PFK"/>
    <property type="match status" value="1"/>
</dbReference>
<reference evidence="11 12" key="1">
    <citation type="submission" date="2014-01" db="EMBL/GenBank/DDBJ databases">
        <title>Genome sequencing of Thermotog hypogea.</title>
        <authorList>
            <person name="Zhang X."/>
            <person name="Alvare G."/>
            <person name="Fristensky B."/>
            <person name="Chen L."/>
            <person name="Suen T."/>
            <person name="Chen Q."/>
            <person name="Ma K."/>
        </authorList>
    </citation>
    <scope>NUCLEOTIDE SEQUENCE [LARGE SCALE GENOMIC DNA]</scope>
    <source>
        <strain evidence="11 12">DSM 11164</strain>
    </source>
</reference>
<dbReference type="InterPro" id="IPR022953">
    <property type="entry name" value="ATP_PFK"/>
</dbReference>
<dbReference type="EMBL" id="CP007141">
    <property type="protein sequence ID" value="AJC73391.1"/>
    <property type="molecule type" value="Genomic_DNA"/>
</dbReference>
<dbReference type="GO" id="GO:0016208">
    <property type="term" value="F:AMP binding"/>
    <property type="evidence" value="ECO:0007669"/>
    <property type="project" value="TreeGrafter"/>
</dbReference>
<keyword evidence="4" id="KW-0808">Transferase</keyword>
<evidence type="ECO:0000313" key="12">
    <source>
        <dbReference type="Proteomes" id="UP000077469"/>
    </source>
</evidence>
<keyword evidence="6 11" id="KW-0418">Kinase</keyword>
<dbReference type="InterPro" id="IPR012003">
    <property type="entry name" value="ATP_PFK_prok-type"/>
</dbReference>
<keyword evidence="3" id="KW-0963">Cytoplasm</keyword>
<dbReference type="GO" id="GO:0003872">
    <property type="term" value="F:6-phosphofructokinase activity"/>
    <property type="evidence" value="ECO:0007669"/>
    <property type="project" value="InterPro"/>
</dbReference>
<evidence type="ECO:0000256" key="9">
    <source>
        <dbReference type="ARBA" id="ARBA00038478"/>
    </source>
</evidence>
<keyword evidence="8" id="KW-0324">Glycolysis</keyword>
<sequence length="336" mass="36659">MKRIAILCVGNDCPGLNAAIRAVVVKSSEVDIEVLGVKDGFEGLMKDELDVLSKANVSGILHRGGTILGTSLLIPEDEESIKTVQRKVEQYSITSLLILGGRLGARAALNLAKNNVASVLVPATIDNDLAFSDFSIGFFTAVENVKNALDVLHSTAESHHRVMIVETMGRPGGWIATVGGLTGGADYVVSSAEAFDPMDLLKKIRMRYEGHKRFSIIVVESGVKLPDDFYKSLDLSPQTPAAQAIGTFIERSFREFGVEWRYTNLGYLQRGGSPVSMDRLIATLMATRAVEMIKAAKVYHAVGMRGLTVTEVPYSETMLNVRAVEEHLRLLVKLFY</sequence>
<name>A0A0X1KQ82_9THEM</name>
<proteinExistence type="inferred from homology"/>
<evidence type="ECO:0000256" key="5">
    <source>
        <dbReference type="ARBA" id="ARBA00022723"/>
    </source>
</evidence>
<dbReference type="PANTHER" id="PTHR13697">
    <property type="entry name" value="PHOSPHOFRUCTOKINASE"/>
    <property type="match status" value="1"/>
</dbReference>
<evidence type="ECO:0000256" key="4">
    <source>
        <dbReference type="ARBA" id="ARBA00022679"/>
    </source>
</evidence>
<dbReference type="InterPro" id="IPR000023">
    <property type="entry name" value="Phosphofructokinase_dom"/>
</dbReference>
<dbReference type="AlphaFoldDB" id="A0A0X1KQ82"/>
<comment type="cofactor">
    <cofactor evidence="1">
        <name>Mg(2+)</name>
        <dbReference type="ChEBI" id="CHEBI:18420"/>
    </cofactor>
</comment>
<dbReference type="Gene3D" id="3.40.50.460">
    <property type="entry name" value="Phosphofructokinase domain"/>
    <property type="match status" value="1"/>
</dbReference>
<dbReference type="PIRSF" id="PIRSF000532">
    <property type="entry name" value="ATP_PFK_prok"/>
    <property type="match status" value="1"/>
</dbReference>
<evidence type="ECO:0000256" key="3">
    <source>
        <dbReference type="ARBA" id="ARBA00022490"/>
    </source>
</evidence>
<dbReference type="Proteomes" id="UP000077469">
    <property type="component" value="Chromosome"/>
</dbReference>
<evidence type="ECO:0000313" key="11">
    <source>
        <dbReference type="EMBL" id="AJC73391.1"/>
    </source>
</evidence>
<dbReference type="Gene3D" id="3.40.50.450">
    <property type="match status" value="1"/>
</dbReference>
<dbReference type="GO" id="GO:0048029">
    <property type="term" value="F:monosaccharide binding"/>
    <property type="evidence" value="ECO:0007669"/>
    <property type="project" value="TreeGrafter"/>
</dbReference>
<dbReference type="PATRIC" id="fig|1123384.7.peg.637"/>
<dbReference type="GO" id="GO:0005945">
    <property type="term" value="C:6-phosphofructokinase complex"/>
    <property type="evidence" value="ECO:0007669"/>
    <property type="project" value="TreeGrafter"/>
</dbReference>
<dbReference type="STRING" id="1123384.AJ81_03270"/>
<dbReference type="SUPFAM" id="SSF53784">
    <property type="entry name" value="Phosphofructokinase"/>
    <property type="match status" value="1"/>
</dbReference>
<dbReference type="GO" id="GO:0042802">
    <property type="term" value="F:identical protein binding"/>
    <property type="evidence" value="ECO:0007669"/>
    <property type="project" value="TreeGrafter"/>
</dbReference>
<accession>A0A0X1KQ82</accession>
<gene>
    <name evidence="11" type="ORF">AJ81_03270</name>
</gene>
<keyword evidence="7" id="KW-0460">Magnesium</keyword>
<dbReference type="GO" id="GO:0061621">
    <property type="term" value="P:canonical glycolysis"/>
    <property type="evidence" value="ECO:0007669"/>
    <property type="project" value="TreeGrafter"/>
</dbReference>
<dbReference type="OrthoDB" id="9802503at2"/>
<evidence type="ECO:0000259" key="10">
    <source>
        <dbReference type="Pfam" id="PF00365"/>
    </source>
</evidence>
<dbReference type="GO" id="GO:0030388">
    <property type="term" value="P:fructose 1,6-bisphosphate metabolic process"/>
    <property type="evidence" value="ECO:0007669"/>
    <property type="project" value="TreeGrafter"/>
</dbReference>
<organism evidence="11 12">
    <name type="scientific">Pseudothermotoga hypogea DSM 11164 = NBRC 106472</name>
    <dbReference type="NCBI Taxonomy" id="1123384"/>
    <lineage>
        <taxon>Bacteria</taxon>
        <taxon>Thermotogati</taxon>
        <taxon>Thermotogota</taxon>
        <taxon>Thermotogae</taxon>
        <taxon>Thermotogales</taxon>
        <taxon>Thermotogaceae</taxon>
        <taxon>Pseudothermotoga</taxon>
    </lineage>
</organism>
<protein>
    <submittedName>
        <fullName evidence="11">6-phosphofructokinase</fullName>
    </submittedName>
</protein>
<dbReference type="InterPro" id="IPR035966">
    <property type="entry name" value="PKF_sf"/>
</dbReference>
<evidence type="ECO:0000256" key="1">
    <source>
        <dbReference type="ARBA" id="ARBA00001946"/>
    </source>
</evidence>
<evidence type="ECO:0000256" key="8">
    <source>
        <dbReference type="ARBA" id="ARBA00023152"/>
    </source>
</evidence>
<comment type="pathway">
    <text evidence="2">Carbohydrate degradation; glycolysis; D-glyceraldehyde 3-phosphate and glycerone phosphate from D-glucose: step 3/4.</text>
</comment>
<comment type="similarity">
    <text evidence="9">Belongs to the phosphofructokinase type A (PFKA) family.</text>
</comment>
<dbReference type="GO" id="GO:0006002">
    <property type="term" value="P:fructose 6-phosphate metabolic process"/>
    <property type="evidence" value="ECO:0007669"/>
    <property type="project" value="InterPro"/>
</dbReference>
<dbReference type="NCBIfam" id="NF002872">
    <property type="entry name" value="PRK03202.1"/>
    <property type="match status" value="1"/>
</dbReference>
<dbReference type="UniPathway" id="UPA00109">
    <property type="reaction ID" value="UER00182"/>
</dbReference>
<dbReference type="PaxDb" id="1123384-AJ81_03270"/>
<dbReference type="PANTHER" id="PTHR13697:SF52">
    <property type="entry name" value="ATP-DEPENDENT 6-PHOSPHOFRUCTOKINASE 3"/>
    <property type="match status" value="1"/>
</dbReference>
<evidence type="ECO:0000256" key="7">
    <source>
        <dbReference type="ARBA" id="ARBA00022842"/>
    </source>
</evidence>
<evidence type="ECO:0000256" key="6">
    <source>
        <dbReference type="ARBA" id="ARBA00022777"/>
    </source>
</evidence>
<keyword evidence="5" id="KW-0479">Metal-binding</keyword>
<dbReference type="GO" id="GO:0005524">
    <property type="term" value="F:ATP binding"/>
    <property type="evidence" value="ECO:0007669"/>
    <property type="project" value="InterPro"/>
</dbReference>
<dbReference type="PRINTS" id="PR00476">
    <property type="entry name" value="PHFRCTKINASE"/>
</dbReference>
<dbReference type="RefSeq" id="WP_031504033.1">
    <property type="nucleotide sequence ID" value="NC_022795.1"/>
</dbReference>